<reference evidence="2" key="1">
    <citation type="submission" date="2020-03" db="EMBL/GenBank/DDBJ databases">
        <title>The deep terrestrial virosphere.</title>
        <authorList>
            <person name="Holmfeldt K."/>
            <person name="Nilsson E."/>
            <person name="Simone D."/>
            <person name="Lopez-Fernandez M."/>
            <person name="Wu X."/>
            <person name="de Brujin I."/>
            <person name="Lundin D."/>
            <person name="Andersson A."/>
            <person name="Bertilsson S."/>
            <person name="Dopson M."/>
        </authorList>
    </citation>
    <scope>NUCLEOTIDE SEQUENCE</scope>
    <source>
        <strain evidence="2">MM415B02361</strain>
    </source>
</reference>
<dbReference type="EMBL" id="MT142918">
    <property type="protein sequence ID" value="QJA90514.1"/>
    <property type="molecule type" value="Genomic_DNA"/>
</dbReference>
<gene>
    <name evidence="2" type="ORF">MM415B02361_0009</name>
</gene>
<evidence type="ECO:0000313" key="2">
    <source>
        <dbReference type="EMBL" id="QJA90514.1"/>
    </source>
</evidence>
<feature type="compositionally biased region" description="Basic and acidic residues" evidence="1">
    <location>
        <begin position="468"/>
        <end position="480"/>
    </location>
</feature>
<feature type="compositionally biased region" description="Low complexity" evidence="1">
    <location>
        <begin position="614"/>
        <end position="628"/>
    </location>
</feature>
<evidence type="ECO:0000256" key="1">
    <source>
        <dbReference type="SAM" id="MobiDB-lite"/>
    </source>
</evidence>
<feature type="region of interest" description="Disordered" evidence="1">
    <location>
        <begin position="594"/>
        <end position="641"/>
    </location>
</feature>
<sequence length="641" mass="73980">MAKDTQRGNRAKDYKEDALLLDSEYKQVRAWRQRIRRSMAILDVAGRTRAAEEGDKYLEGTKNAKNGRAVYLNYLLPAIEDLHRRTLPRVPVPRVEAQDEAGEPYEDKIRQIIARSFTDNAGRVEQVSNELIWDDDRFCMGIGKTTWESDYEPATPSEVTDTDQIALDVDRATEEHADIMRAKVAENDMDDVHLKIHIPLMDTMMPGDPNFWFLYQHISEHRDRMTVVKREHPVLERTPTYRFVYDTDVPWHKRAWEAELKSERIQKLLDKDYRNINKDNLQLEVKSGETQNIPFGDMTARIWEIHDRSENKFYIIPADGPQDALFLHKGKWEFDELDIYLPLVFRPYKPEKTHGASTIQLAIAVLDELATVDFHIRRHVEMHSDYKTYSVKGSLSAEDKSAMNDPNRRHIELSPEAILGFKEQQPPAIPPTLLEFRELLLSELRRLLGNDAQDTGASNPHRVTATESAHRGEVRQERKTDRQEIMGKFLGRVANNFLSLYRKFGTLAIRARVLGPEGATYPTILPADIPEDLDVFFDIRGESEEAKMQEIDTATRYKDFLLTGVYPTDWQKFTEWYGRKMGVRRPEQFRLELPQGVPSGAQPMGQPGVPNENQPMQFPGGQQMPQEQNFAPAPERLIGQQ</sequence>
<protein>
    <recommendedName>
        <fullName evidence="3">Portal protein</fullName>
    </recommendedName>
</protein>
<proteinExistence type="predicted"/>
<dbReference type="AlphaFoldDB" id="A0A6M3LAX4"/>
<evidence type="ECO:0008006" key="3">
    <source>
        <dbReference type="Google" id="ProtNLM"/>
    </source>
</evidence>
<accession>A0A6M3LAX4</accession>
<name>A0A6M3LAX4_9ZZZZ</name>
<feature type="region of interest" description="Disordered" evidence="1">
    <location>
        <begin position="451"/>
        <end position="480"/>
    </location>
</feature>
<organism evidence="2">
    <name type="scientific">viral metagenome</name>
    <dbReference type="NCBI Taxonomy" id="1070528"/>
    <lineage>
        <taxon>unclassified sequences</taxon>
        <taxon>metagenomes</taxon>
        <taxon>organismal metagenomes</taxon>
    </lineage>
</organism>